<evidence type="ECO:0000313" key="2">
    <source>
        <dbReference type="EMBL" id="KFO24823.1"/>
    </source>
</evidence>
<evidence type="ECO:0000256" key="1">
    <source>
        <dbReference type="SAM" id="MobiDB-lite"/>
    </source>
</evidence>
<dbReference type="EMBL" id="KN123497">
    <property type="protein sequence ID" value="KFO24823.1"/>
    <property type="molecule type" value="Genomic_DNA"/>
</dbReference>
<gene>
    <name evidence="2" type="ORF">H920_13819</name>
</gene>
<organism evidence="2 3">
    <name type="scientific">Fukomys damarensis</name>
    <name type="common">Damaraland mole rat</name>
    <name type="synonym">Cryptomys damarensis</name>
    <dbReference type="NCBI Taxonomy" id="885580"/>
    <lineage>
        <taxon>Eukaryota</taxon>
        <taxon>Metazoa</taxon>
        <taxon>Chordata</taxon>
        <taxon>Craniata</taxon>
        <taxon>Vertebrata</taxon>
        <taxon>Euteleostomi</taxon>
        <taxon>Mammalia</taxon>
        <taxon>Eutheria</taxon>
        <taxon>Euarchontoglires</taxon>
        <taxon>Glires</taxon>
        <taxon>Rodentia</taxon>
        <taxon>Hystricomorpha</taxon>
        <taxon>Bathyergidae</taxon>
        <taxon>Fukomys</taxon>
    </lineage>
</organism>
<dbReference type="Proteomes" id="UP000028990">
    <property type="component" value="Unassembled WGS sequence"/>
</dbReference>
<reference evidence="2 3" key="1">
    <citation type="submission" date="2013-11" db="EMBL/GenBank/DDBJ databases">
        <title>The Damaraland mole rat (Fukomys damarensis) genome and evolution of African mole rats.</title>
        <authorList>
            <person name="Gladyshev V.N."/>
            <person name="Fang X."/>
        </authorList>
    </citation>
    <scope>NUCLEOTIDE SEQUENCE [LARGE SCALE GENOMIC DNA]</scope>
    <source>
        <tissue evidence="2">Liver</tissue>
    </source>
</reference>
<feature type="region of interest" description="Disordered" evidence="1">
    <location>
        <begin position="142"/>
        <end position="167"/>
    </location>
</feature>
<feature type="compositionally biased region" description="Basic and acidic residues" evidence="1">
    <location>
        <begin position="95"/>
        <end position="106"/>
    </location>
</feature>
<dbReference type="AlphaFoldDB" id="A0A091D2T5"/>
<feature type="region of interest" description="Disordered" evidence="1">
    <location>
        <begin position="1"/>
        <end position="52"/>
    </location>
</feature>
<proteinExistence type="predicted"/>
<sequence>MLSAGRPGPESSPPPHQSAAAAPPQTPERQTAQPTDAVPGLAGQGSSRREETRALPACNLGYRGCVLHLSLKDSEEKGGDGAIADDDSNGGGGVKGDRDGNDHDNGGDDMVGKTLSQLFPVKLTVTGICGIIREMGHVKGRGQVSPFHETKTAARKNPGSQMLHHTE</sequence>
<keyword evidence="3" id="KW-1185">Reference proteome</keyword>
<accession>A0A091D2T5</accession>
<protein>
    <submittedName>
        <fullName evidence="2">Uncharacterized protein</fullName>
    </submittedName>
</protein>
<name>A0A091D2T5_FUKDA</name>
<evidence type="ECO:0000313" key="3">
    <source>
        <dbReference type="Proteomes" id="UP000028990"/>
    </source>
</evidence>
<feature type="region of interest" description="Disordered" evidence="1">
    <location>
        <begin position="74"/>
        <end position="109"/>
    </location>
</feature>